<proteinExistence type="predicted"/>
<dbReference type="Gene3D" id="1.10.443.10">
    <property type="entry name" value="Intergrase catalytic core"/>
    <property type="match status" value="1"/>
</dbReference>
<dbReference type="SUPFAM" id="SSF56349">
    <property type="entry name" value="DNA breaking-rejoining enzymes"/>
    <property type="match status" value="1"/>
</dbReference>
<dbReference type="InterPro" id="IPR011010">
    <property type="entry name" value="DNA_brk_join_enz"/>
</dbReference>
<evidence type="ECO:0000256" key="1">
    <source>
        <dbReference type="ARBA" id="ARBA00023172"/>
    </source>
</evidence>
<gene>
    <name evidence="3" type="ORF">S01H1_17723</name>
</gene>
<dbReference type="AlphaFoldDB" id="X0TEC7"/>
<dbReference type="InterPro" id="IPR013762">
    <property type="entry name" value="Integrase-like_cat_sf"/>
</dbReference>
<dbReference type="InterPro" id="IPR002104">
    <property type="entry name" value="Integrase_catalytic"/>
</dbReference>
<organism evidence="3">
    <name type="scientific">marine sediment metagenome</name>
    <dbReference type="NCBI Taxonomy" id="412755"/>
    <lineage>
        <taxon>unclassified sequences</taxon>
        <taxon>metagenomes</taxon>
        <taxon>ecological metagenomes</taxon>
    </lineage>
</organism>
<protein>
    <recommendedName>
        <fullName evidence="2">Tyr recombinase domain-containing protein</fullName>
    </recommendedName>
</protein>
<feature type="non-terminal residue" evidence="3">
    <location>
        <position position="1"/>
    </location>
</feature>
<dbReference type="GO" id="GO:0015074">
    <property type="term" value="P:DNA integration"/>
    <property type="evidence" value="ECO:0007669"/>
    <property type="project" value="InterPro"/>
</dbReference>
<feature type="domain" description="Tyr recombinase" evidence="2">
    <location>
        <begin position="8"/>
        <end position="75"/>
    </location>
</feature>
<dbReference type="EMBL" id="BARS01009421">
    <property type="protein sequence ID" value="GAF74410.1"/>
    <property type="molecule type" value="Genomic_DNA"/>
</dbReference>
<sequence length="109" mass="12800">YFRELPAGSDWVFYRKRGRKYLPLGDFRKSWRRACEKAGVHDLRFHDLRRCAYTELVTAGNHPYYVMQVSGHARDMSRVYFGRDEMVAAQSIRWTKPDTSTGHVGVAER</sequence>
<reference evidence="3" key="1">
    <citation type="journal article" date="2014" name="Front. Microbiol.">
        <title>High frequency of phylogenetically diverse reductive dehalogenase-homologous genes in deep subseafloor sedimentary metagenomes.</title>
        <authorList>
            <person name="Kawai M."/>
            <person name="Futagami T."/>
            <person name="Toyoda A."/>
            <person name="Takaki Y."/>
            <person name="Nishi S."/>
            <person name="Hori S."/>
            <person name="Arai W."/>
            <person name="Tsubouchi T."/>
            <person name="Morono Y."/>
            <person name="Uchiyama I."/>
            <person name="Ito T."/>
            <person name="Fujiyama A."/>
            <person name="Inagaki F."/>
            <person name="Takami H."/>
        </authorList>
    </citation>
    <scope>NUCLEOTIDE SEQUENCE</scope>
    <source>
        <strain evidence="3">Expedition CK06-06</strain>
    </source>
</reference>
<dbReference type="Pfam" id="PF00589">
    <property type="entry name" value="Phage_integrase"/>
    <property type="match status" value="1"/>
</dbReference>
<name>X0TEC7_9ZZZZ</name>
<keyword evidence="1" id="KW-0233">DNA recombination</keyword>
<comment type="caution">
    <text evidence="3">The sequence shown here is derived from an EMBL/GenBank/DDBJ whole genome shotgun (WGS) entry which is preliminary data.</text>
</comment>
<dbReference type="GO" id="GO:0006310">
    <property type="term" value="P:DNA recombination"/>
    <property type="evidence" value="ECO:0007669"/>
    <property type="project" value="UniProtKB-KW"/>
</dbReference>
<accession>X0TEC7</accession>
<evidence type="ECO:0000313" key="3">
    <source>
        <dbReference type="EMBL" id="GAF74410.1"/>
    </source>
</evidence>
<dbReference type="GO" id="GO:0003677">
    <property type="term" value="F:DNA binding"/>
    <property type="evidence" value="ECO:0007669"/>
    <property type="project" value="InterPro"/>
</dbReference>
<evidence type="ECO:0000259" key="2">
    <source>
        <dbReference type="Pfam" id="PF00589"/>
    </source>
</evidence>